<dbReference type="Proteomes" id="UP001141806">
    <property type="component" value="Unassembled WGS sequence"/>
</dbReference>
<reference evidence="1" key="1">
    <citation type="journal article" date="2023" name="Plant J.">
        <title>The genome of the king protea, Protea cynaroides.</title>
        <authorList>
            <person name="Chang J."/>
            <person name="Duong T.A."/>
            <person name="Schoeman C."/>
            <person name="Ma X."/>
            <person name="Roodt D."/>
            <person name="Barker N."/>
            <person name="Li Z."/>
            <person name="Van de Peer Y."/>
            <person name="Mizrachi E."/>
        </authorList>
    </citation>
    <scope>NUCLEOTIDE SEQUENCE</scope>
    <source>
        <tissue evidence="1">Young leaves</tissue>
    </source>
</reference>
<gene>
    <name evidence="1" type="ORF">NE237_005516</name>
</gene>
<organism evidence="1 2">
    <name type="scientific">Protea cynaroides</name>
    <dbReference type="NCBI Taxonomy" id="273540"/>
    <lineage>
        <taxon>Eukaryota</taxon>
        <taxon>Viridiplantae</taxon>
        <taxon>Streptophyta</taxon>
        <taxon>Embryophyta</taxon>
        <taxon>Tracheophyta</taxon>
        <taxon>Spermatophyta</taxon>
        <taxon>Magnoliopsida</taxon>
        <taxon>Proteales</taxon>
        <taxon>Proteaceae</taxon>
        <taxon>Protea</taxon>
    </lineage>
</organism>
<evidence type="ECO:0000313" key="1">
    <source>
        <dbReference type="EMBL" id="KAJ4972417.1"/>
    </source>
</evidence>
<proteinExistence type="predicted"/>
<sequence length="193" mass="20833">MLQSRYSACLWYACTERNSCREGIDESCKSGTRNTKKRCFGGYFEFGGRKRLYREVIGGRGVEIAMEMMDESPEEVVTIVAAVAKRSGAEAVMATDGAIRKMAAVLRNGPEGAKESAAAALVLVCQRGGNTVVAQLAATPRIHKAIWKLMGIGTVMAKRKAANLLRILGLWAAESNNTGIVPVSTIFADLIIF</sequence>
<protein>
    <submittedName>
        <fullName evidence="1">Uncharacterized protein</fullName>
    </submittedName>
</protein>
<dbReference type="EMBL" id="JAMYWD010000005">
    <property type="protein sequence ID" value="KAJ4972417.1"/>
    <property type="molecule type" value="Genomic_DNA"/>
</dbReference>
<dbReference type="AlphaFoldDB" id="A0A9Q0QUM7"/>
<evidence type="ECO:0000313" key="2">
    <source>
        <dbReference type="Proteomes" id="UP001141806"/>
    </source>
</evidence>
<name>A0A9Q0QUM7_9MAGN</name>
<keyword evidence="2" id="KW-1185">Reference proteome</keyword>
<accession>A0A9Q0QUM7</accession>
<comment type="caution">
    <text evidence="1">The sequence shown here is derived from an EMBL/GenBank/DDBJ whole genome shotgun (WGS) entry which is preliminary data.</text>
</comment>